<keyword evidence="3" id="KW-1185">Reference proteome</keyword>
<evidence type="ECO:0000313" key="3">
    <source>
        <dbReference type="Proteomes" id="UP000275401"/>
    </source>
</evidence>
<organism evidence="2 3">
    <name type="scientific">Streptomyces botrytidirepellens</name>
    <dbReference type="NCBI Taxonomy" id="2486417"/>
    <lineage>
        <taxon>Bacteria</taxon>
        <taxon>Bacillati</taxon>
        <taxon>Actinomycetota</taxon>
        <taxon>Actinomycetes</taxon>
        <taxon>Kitasatosporales</taxon>
        <taxon>Streptomycetaceae</taxon>
        <taxon>Streptomyces</taxon>
    </lineage>
</organism>
<dbReference type="Proteomes" id="UP000275401">
    <property type="component" value="Unassembled WGS sequence"/>
</dbReference>
<dbReference type="AlphaFoldDB" id="A0A3M8WNE0"/>
<name>A0A3M8WNE0_9ACTN</name>
<feature type="region of interest" description="Disordered" evidence="1">
    <location>
        <begin position="88"/>
        <end position="109"/>
    </location>
</feature>
<feature type="region of interest" description="Disordered" evidence="1">
    <location>
        <begin position="201"/>
        <end position="223"/>
    </location>
</feature>
<proteinExistence type="predicted"/>
<protein>
    <submittedName>
        <fullName evidence="2">Uncharacterized protein</fullName>
    </submittedName>
</protein>
<dbReference type="RefSeq" id="WP_123099383.1">
    <property type="nucleotide sequence ID" value="NZ_RIBZ01000111.1"/>
</dbReference>
<accession>A0A3M8WNE0</accession>
<dbReference type="EMBL" id="RIBZ01000111">
    <property type="protein sequence ID" value="RNG31602.1"/>
    <property type="molecule type" value="Genomic_DNA"/>
</dbReference>
<evidence type="ECO:0000313" key="2">
    <source>
        <dbReference type="EMBL" id="RNG31602.1"/>
    </source>
</evidence>
<evidence type="ECO:0000256" key="1">
    <source>
        <dbReference type="SAM" id="MobiDB-lite"/>
    </source>
</evidence>
<reference evidence="2 3" key="1">
    <citation type="submission" date="2018-11" db="EMBL/GenBank/DDBJ databases">
        <title>The Potential of Streptomyces as Biocontrol Agents against the Tomato grey mould, Botrytis cinerea (Gray mold) Frontiers in Microbiology.</title>
        <authorList>
            <person name="Li D."/>
        </authorList>
    </citation>
    <scope>NUCLEOTIDE SEQUENCE [LARGE SCALE GENOMIC DNA]</scope>
    <source>
        <strain evidence="2 3">NEAU-LD23</strain>
    </source>
</reference>
<sequence>MASPYPAGTATHRVISRARNEYSAELVEDYAAIAKHRGESEKLLHGIIHLAVAALSFPRPDDLTNDAYVGRVSVDAVDRAVRDTCDRLKEKSEAAEGSTDRPTDTPELEKTWNAYVRRPEASLTKDKRLAMNSTRAMISKALRFLEDQGFLVAAGSEDDGWYRTTPRYQWQVRELADTAAFEELLKLGVVPMSSRGALRVNSPADADVGTDVETDIEQEDTDV</sequence>
<gene>
    <name evidence="2" type="ORF">EEJ42_08640</name>
</gene>
<feature type="compositionally biased region" description="Acidic residues" evidence="1">
    <location>
        <begin position="208"/>
        <end position="223"/>
    </location>
</feature>
<comment type="caution">
    <text evidence="2">The sequence shown here is derived from an EMBL/GenBank/DDBJ whole genome shotgun (WGS) entry which is preliminary data.</text>
</comment>